<dbReference type="SMART" id="SM00487">
    <property type="entry name" value="DEXDc"/>
    <property type="match status" value="1"/>
</dbReference>
<dbReference type="GO" id="GO:0016787">
    <property type="term" value="F:hydrolase activity"/>
    <property type="evidence" value="ECO:0007669"/>
    <property type="project" value="InterPro"/>
</dbReference>
<feature type="compositionally biased region" description="Polar residues" evidence="4">
    <location>
        <begin position="226"/>
        <end position="239"/>
    </location>
</feature>
<dbReference type="GO" id="GO:0006310">
    <property type="term" value="P:DNA recombination"/>
    <property type="evidence" value="ECO:0007669"/>
    <property type="project" value="TreeGrafter"/>
</dbReference>
<dbReference type="RefSeq" id="WP_077720967.1">
    <property type="nucleotide sequence ID" value="NZ_CP019699.1"/>
</dbReference>
<evidence type="ECO:0000256" key="4">
    <source>
        <dbReference type="SAM" id="MobiDB-lite"/>
    </source>
</evidence>
<dbReference type="SUPFAM" id="SSF52540">
    <property type="entry name" value="P-loop containing nucleoside triphosphate hydrolases"/>
    <property type="match status" value="1"/>
</dbReference>
<dbReference type="GO" id="GO:0005524">
    <property type="term" value="F:ATP binding"/>
    <property type="evidence" value="ECO:0007669"/>
    <property type="project" value="UniProtKB-KW"/>
</dbReference>
<gene>
    <name evidence="7" type="ORF">B0W44_16435</name>
</gene>
<evidence type="ECO:0000313" key="8">
    <source>
        <dbReference type="Proteomes" id="UP000188603"/>
    </source>
</evidence>
<keyword evidence="3" id="KW-0238">DNA-binding</keyword>
<dbReference type="InterPro" id="IPR014001">
    <property type="entry name" value="Helicase_ATP-bd"/>
</dbReference>
<dbReference type="KEGG" id="ntr:B0W44_16435"/>
<evidence type="ECO:0000259" key="6">
    <source>
        <dbReference type="PROSITE" id="PS51194"/>
    </source>
</evidence>
<keyword evidence="8" id="KW-1185">Reference proteome</keyword>
<dbReference type="Gene3D" id="3.40.50.300">
    <property type="entry name" value="P-loop containing nucleotide triphosphate hydrolases"/>
    <property type="match status" value="2"/>
</dbReference>
<dbReference type="InterPro" id="IPR001650">
    <property type="entry name" value="Helicase_C-like"/>
</dbReference>
<feature type="domain" description="Helicase C-terminal" evidence="6">
    <location>
        <begin position="435"/>
        <end position="588"/>
    </location>
</feature>
<dbReference type="OrthoDB" id="2077914at2"/>
<dbReference type="EMBL" id="CP019699">
    <property type="protein sequence ID" value="AQS57103.1"/>
    <property type="molecule type" value="Genomic_DNA"/>
</dbReference>
<dbReference type="PANTHER" id="PTHR30580:SF1">
    <property type="entry name" value="COMF OPERON PROTEIN 1"/>
    <property type="match status" value="1"/>
</dbReference>
<protein>
    <recommendedName>
        <fullName evidence="9">DNA/RNA helicase</fullName>
    </recommendedName>
</protein>
<dbReference type="Proteomes" id="UP000188603">
    <property type="component" value="Chromosome"/>
</dbReference>
<dbReference type="GO" id="GO:0006302">
    <property type="term" value="P:double-strand break repair"/>
    <property type="evidence" value="ECO:0007669"/>
    <property type="project" value="TreeGrafter"/>
</dbReference>
<accession>A0A1U9KAU0</accession>
<evidence type="ECO:0000313" key="7">
    <source>
        <dbReference type="EMBL" id="AQS57103.1"/>
    </source>
</evidence>
<feature type="domain" description="Helicase ATP-binding" evidence="5">
    <location>
        <begin position="251"/>
        <end position="403"/>
    </location>
</feature>
<dbReference type="PANTHER" id="PTHR30580">
    <property type="entry name" value="PRIMOSOMAL PROTEIN N"/>
    <property type="match status" value="1"/>
</dbReference>
<feature type="region of interest" description="Disordered" evidence="4">
    <location>
        <begin position="209"/>
        <end position="239"/>
    </location>
</feature>
<dbReference type="InterPro" id="IPR027417">
    <property type="entry name" value="P-loop_NTPase"/>
</dbReference>
<organism evidence="7 8">
    <name type="scientific">Novibacillus thermophilus</name>
    <dbReference type="NCBI Taxonomy" id="1471761"/>
    <lineage>
        <taxon>Bacteria</taxon>
        <taxon>Bacillati</taxon>
        <taxon>Bacillota</taxon>
        <taxon>Bacilli</taxon>
        <taxon>Bacillales</taxon>
        <taxon>Thermoactinomycetaceae</taxon>
        <taxon>Novibacillus</taxon>
    </lineage>
</organism>
<dbReference type="InterPro" id="IPR006935">
    <property type="entry name" value="Helicase/UvrB_N"/>
</dbReference>
<dbReference type="GO" id="GO:0006270">
    <property type="term" value="P:DNA replication initiation"/>
    <property type="evidence" value="ECO:0007669"/>
    <property type="project" value="TreeGrafter"/>
</dbReference>
<sequence length="588" mass="66417">MTAWLYRVEGRWCVSLALETDVAYWREKGVDVTEGWRYRSVAQAMCEREALEKGKRRERGWMHVGFARGGVGGENVPVGLGAAMERGSLKKSAELWREWRPLLGGRSLLLSEVRRVLAIRWKGDDLSQQRILRVLQVGVLKGEVFLRSAVRTIGGQANWRCERCHAGRSRLVQTACARCGGTCYYCDECLLLGRSRACEPLLQIPMPAREEENTVQEAAGRERASSRNGTQAGTMSLTPAQRRAAERALAFVRDGKEPVLLLWAVTGAGKTEMTFAAVSHVLNRQGRVAVATPRKDVVNELTPRFRHAFPAVRIVKLHGESGETWLDGELVIATTHQLLRWYRTFDLIVVDEVDAFPYRHNESLQAGVRRALKETGQQLWLTATPPRSWQTAFRQGKLPGVTIPVRHHGHPLPEPYITLERRLWEKVLKKRQITALDQFLAHVQRVGGQAYLFVPSLSHVTPVLHWLSAHAPELRAAGVSSRDREREKKVQDFRDGEYDCLVTTTVLERGVTVSNAHVAILQADHPIWDEAALVQMSGRCGRSSSFPSGHVFWIAQEASREQSRALKHIRRMNREAWENGWLKAKDGR</sequence>
<dbReference type="AlphaFoldDB" id="A0A1U9KAU0"/>
<dbReference type="PROSITE" id="PS51194">
    <property type="entry name" value="HELICASE_CTER"/>
    <property type="match status" value="1"/>
</dbReference>
<proteinExistence type="predicted"/>
<evidence type="ECO:0000259" key="5">
    <source>
        <dbReference type="PROSITE" id="PS51192"/>
    </source>
</evidence>
<evidence type="ECO:0008006" key="9">
    <source>
        <dbReference type="Google" id="ProtNLM"/>
    </source>
</evidence>
<evidence type="ECO:0000256" key="1">
    <source>
        <dbReference type="ARBA" id="ARBA00022741"/>
    </source>
</evidence>
<keyword evidence="1" id="KW-0547">Nucleotide-binding</keyword>
<dbReference type="PROSITE" id="PS51192">
    <property type="entry name" value="HELICASE_ATP_BIND_1"/>
    <property type="match status" value="1"/>
</dbReference>
<dbReference type="Pfam" id="PF00271">
    <property type="entry name" value="Helicase_C"/>
    <property type="match status" value="1"/>
</dbReference>
<dbReference type="SMART" id="SM00490">
    <property type="entry name" value="HELICc"/>
    <property type="match status" value="1"/>
</dbReference>
<reference evidence="7 8" key="1">
    <citation type="journal article" date="2015" name="Int. J. Syst. Evol. Microbiol.">
        <title>Novibacillus thermophilus gen. nov., sp. nov., a Gram-staining-negative and moderately thermophilic member of the family Thermoactinomycetaceae.</title>
        <authorList>
            <person name="Yang G."/>
            <person name="Chen J."/>
            <person name="Zhou S."/>
        </authorList>
    </citation>
    <scope>NUCLEOTIDE SEQUENCE [LARGE SCALE GENOMIC DNA]</scope>
    <source>
        <strain evidence="7 8">SG-1</strain>
    </source>
</reference>
<dbReference type="Pfam" id="PF04851">
    <property type="entry name" value="ResIII"/>
    <property type="match status" value="1"/>
</dbReference>
<keyword evidence="2" id="KW-0067">ATP-binding</keyword>
<name>A0A1U9KAU0_9BACL</name>
<evidence type="ECO:0000256" key="2">
    <source>
        <dbReference type="ARBA" id="ARBA00022840"/>
    </source>
</evidence>
<dbReference type="GO" id="GO:0043138">
    <property type="term" value="F:3'-5' DNA helicase activity"/>
    <property type="evidence" value="ECO:0007669"/>
    <property type="project" value="TreeGrafter"/>
</dbReference>
<dbReference type="STRING" id="1471761.B0W44_16435"/>
<evidence type="ECO:0000256" key="3">
    <source>
        <dbReference type="ARBA" id="ARBA00023125"/>
    </source>
</evidence>
<dbReference type="GO" id="GO:0003677">
    <property type="term" value="F:DNA binding"/>
    <property type="evidence" value="ECO:0007669"/>
    <property type="project" value="UniProtKB-KW"/>
</dbReference>